<organism evidence="1 2">
    <name type="scientific">Streptomyces rhizosphaericus</name>
    <dbReference type="NCBI Taxonomy" id="114699"/>
    <lineage>
        <taxon>Bacteria</taxon>
        <taxon>Bacillati</taxon>
        <taxon>Actinomycetota</taxon>
        <taxon>Actinomycetes</taxon>
        <taxon>Kitasatosporales</taxon>
        <taxon>Streptomycetaceae</taxon>
        <taxon>Streptomyces</taxon>
        <taxon>Streptomyces violaceusniger group</taxon>
    </lineage>
</organism>
<accession>A0A6G4ADW8</accession>
<keyword evidence="2" id="KW-1185">Reference proteome</keyword>
<sequence>MDAVIDTIGVGTYPKVLPGAGERGVSHLSPPLASLGRMATDEPAWIPLPACPAPALTPPGERAEREEPLMNQSYRDLVGSILRLAVAHRRAEAHERTGGDDSCW</sequence>
<evidence type="ECO:0000313" key="2">
    <source>
        <dbReference type="Proteomes" id="UP000476310"/>
    </source>
</evidence>
<dbReference type="EMBL" id="JAAIKT010000013">
    <property type="protein sequence ID" value="NEW71410.1"/>
    <property type="molecule type" value="Genomic_DNA"/>
</dbReference>
<protein>
    <submittedName>
        <fullName evidence="1">Uncharacterized protein</fullName>
    </submittedName>
</protein>
<comment type="caution">
    <text evidence="1">The sequence shown here is derived from an EMBL/GenBank/DDBJ whole genome shotgun (WGS) entry which is preliminary data.</text>
</comment>
<reference evidence="1" key="1">
    <citation type="submission" date="2020-02" db="EMBL/GenBank/DDBJ databases">
        <title>A new Streptomyces sp. for controlling soil-borne diseases.</title>
        <authorList>
            <person name="Li X."/>
            <person name="Tian Y."/>
            <person name="Gao K."/>
        </authorList>
    </citation>
    <scope>NUCLEOTIDE SEQUENCE [LARGE SCALE GENOMIC DNA]</scope>
    <source>
        <strain evidence="1">0250</strain>
    </source>
</reference>
<name>A0A6G4ADW8_9ACTN</name>
<proteinExistence type="predicted"/>
<dbReference type="Proteomes" id="UP000476310">
    <property type="component" value="Unassembled WGS sequence"/>
</dbReference>
<dbReference type="AlphaFoldDB" id="A0A6G4ADW8"/>
<dbReference type="RefSeq" id="WP_164427099.1">
    <property type="nucleotide sequence ID" value="NZ_JAAIKT010000013.1"/>
</dbReference>
<evidence type="ECO:0000313" key="1">
    <source>
        <dbReference type="EMBL" id="NEW71410.1"/>
    </source>
</evidence>
<gene>
    <name evidence="1" type="ORF">G4H13_13595</name>
</gene>